<evidence type="ECO:0000256" key="1">
    <source>
        <dbReference type="ARBA" id="ARBA00022803"/>
    </source>
</evidence>
<dbReference type="AlphaFoldDB" id="A0A669QQH7"/>
<dbReference type="PANTHER" id="PTHR46423">
    <property type="entry name" value="RNA POLYMERASE II-ASSOCIATED PROTEIN 3"/>
    <property type="match status" value="1"/>
</dbReference>
<organism evidence="2 3">
    <name type="scientific">Phasianus colchicus</name>
    <name type="common">Common pheasant</name>
    <dbReference type="NCBI Taxonomy" id="9054"/>
    <lineage>
        <taxon>Eukaryota</taxon>
        <taxon>Metazoa</taxon>
        <taxon>Chordata</taxon>
        <taxon>Craniata</taxon>
        <taxon>Vertebrata</taxon>
        <taxon>Euteleostomi</taxon>
        <taxon>Archelosauria</taxon>
        <taxon>Archosauria</taxon>
        <taxon>Dinosauria</taxon>
        <taxon>Saurischia</taxon>
        <taxon>Theropoda</taxon>
        <taxon>Coelurosauria</taxon>
        <taxon>Aves</taxon>
        <taxon>Neognathae</taxon>
        <taxon>Galloanserae</taxon>
        <taxon>Galliformes</taxon>
        <taxon>Phasianidae</taxon>
        <taxon>Phasianinae</taxon>
        <taxon>Phasianus</taxon>
    </lineage>
</organism>
<evidence type="ECO:0000313" key="3">
    <source>
        <dbReference type="Proteomes" id="UP000472261"/>
    </source>
</evidence>
<dbReference type="Ensembl" id="ENSPCLT00000021558.1">
    <property type="protein sequence ID" value="ENSPCLP00000016371.1"/>
    <property type="gene ID" value="ENSPCLG00000013328.1"/>
</dbReference>
<keyword evidence="3" id="KW-1185">Reference proteome</keyword>
<dbReference type="InterPro" id="IPR051966">
    <property type="entry name" value="RPAP3"/>
</dbReference>
<name>A0A669QQH7_PHACC</name>
<dbReference type="InterPro" id="IPR011990">
    <property type="entry name" value="TPR-like_helical_dom_sf"/>
</dbReference>
<reference evidence="2" key="2">
    <citation type="submission" date="2025-09" db="UniProtKB">
        <authorList>
            <consortium name="Ensembl"/>
        </authorList>
    </citation>
    <scope>IDENTIFICATION</scope>
</reference>
<reference evidence="2" key="1">
    <citation type="submission" date="2025-08" db="UniProtKB">
        <authorList>
            <consortium name="Ensembl"/>
        </authorList>
    </citation>
    <scope>IDENTIFICATION</scope>
</reference>
<proteinExistence type="predicted"/>
<keyword evidence="1" id="KW-0802">TPR repeat</keyword>
<sequence length="160" mass="17771">TKGVNEGKELPDMIHKEPKGLMKGRNCQIDYENAVKFYSRAIELNPSNAIYYGNRSLAYLRTECYGYALADATRAIELDKKYVKGYYRRAASNMALGKFKAALRDYETVRRGGGNVALNGAGGIAVVCRGWDICEAEVAHRCVGWDVGVFVGRTGWEMCP</sequence>
<dbReference type="SUPFAM" id="SSF48452">
    <property type="entry name" value="TPR-like"/>
    <property type="match status" value="1"/>
</dbReference>
<dbReference type="Gene3D" id="1.25.40.10">
    <property type="entry name" value="Tetratricopeptide repeat domain"/>
    <property type="match status" value="1"/>
</dbReference>
<evidence type="ECO:0000313" key="2">
    <source>
        <dbReference type="Ensembl" id="ENSPCLP00000016371.1"/>
    </source>
</evidence>
<dbReference type="GO" id="GO:0101031">
    <property type="term" value="C:protein folding chaperone complex"/>
    <property type="evidence" value="ECO:0007669"/>
    <property type="project" value="TreeGrafter"/>
</dbReference>
<accession>A0A669QQH7</accession>
<dbReference type="Proteomes" id="UP000472261">
    <property type="component" value="Unplaced"/>
</dbReference>
<protein>
    <submittedName>
        <fullName evidence="2">Uncharacterized protein</fullName>
    </submittedName>
</protein>
<dbReference type="SMART" id="SM00028">
    <property type="entry name" value="TPR"/>
    <property type="match status" value="3"/>
</dbReference>
<dbReference type="PANTHER" id="PTHR46423:SF1">
    <property type="entry name" value="RNA POLYMERASE II-ASSOCIATED PROTEIN 3"/>
    <property type="match status" value="1"/>
</dbReference>
<dbReference type="InterPro" id="IPR019734">
    <property type="entry name" value="TPR_rpt"/>
</dbReference>